<evidence type="ECO:0000313" key="2">
    <source>
        <dbReference type="EMBL" id="HIV00738.1"/>
    </source>
</evidence>
<feature type="transmembrane region" description="Helical" evidence="1">
    <location>
        <begin position="31"/>
        <end position="52"/>
    </location>
</feature>
<reference evidence="2" key="1">
    <citation type="submission" date="2020-10" db="EMBL/GenBank/DDBJ databases">
        <authorList>
            <person name="Gilroy R."/>
        </authorList>
    </citation>
    <scope>NUCLEOTIDE SEQUENCE</scope>
    <source>
        <strain evidence="2">23406</strain>
    </source>
</reference>
<accession>A0A9D1NDY9</accession>
<name>A0A9D1NDY9_9FIRM</name>
<dbReference type="EMBL" id="DVOH01000052">
    <property type="protein sequence ID" value="HIV00738.1"/>
    <property type="molecule type" value="Genomic_DNA"/>
</dbReference>
<keyword evidence="1" id="KW-1133">Transmembrane helix</keyword>
<organism evidence="2 3">
    <name type="scientific">Candidatus Stercoripulliclostridium merdipullorum</name>
    <dbReference type="NCBI Taxonomy" id="2840952"/>
    <lineage>
        <taxon>Bacteria</taxon>
        <taxon>Bacillati</taxon>
        <taxon>Bacillota</taxon>
        <taxon>Clostridia</taxon>
        <taxon>Eubacteriales</taxon>
        <taxon>Candidatus Stercoripulliclostridium</taxon>
    </lineage>
</organism>
<dbReference type="Proteomes" id="UP000886891">
    <property type="component" value="Unassembled WGS sequence"/>
</dbReference>
<gene>
    <name evidence="2" type="ORF">IAB14_06470</name>
</gene>
<keyword evidence="1" id="KW-0812">Transmembrane</keyword>
<dbReference type="InterPro" id="IPR010898">
    <property type="entry name" value="Hpre_diP_synth_I"/>
</dbReference>
<reference evidence="2" key="2">
    <citation type="journal article" date="2021" name="PeerJ">
        <title>Extensive microbial diversity within the chicken gut microbiome revealed by metagenomics and culture.</title>
        <authorList>
            <person name="Gilroy R."/>
            <person name="Ravi A."/>
            <person name="Getino M."/>
            <person name="Pursley I."/>
            <person name="Horton D.L."/>
            <person name="Alikhan N.F."/>
            <person name="Baker D."/>
            <person name="Gharbi K."/>
            <person name="Hall N."/>
            <person name="Watson M."/>
            <person name="Adriaenssens E.M."/>
            <person name="Foster-Nyarko E."/>
            <person name="Jarju S."/>
            <person name="Secka A."/>
            <person name="Antonio M."/>
            <person name="Oren A."/>
            <person name="Chaudhuri R.R."/>
            <person name="La Ragione R."/>
            <person name="Hildebrand F."/>
            <person name="Pallen M.J."/>
        </authorList>
    </citation>
    <scope>NUCLEOTIDE SEQUENCE</scope>
    <source>
        <strain evidence="2">23406</strain>
    </source>
</reference>
<feature type="transmembrane region" description="Helical" evidence="1">
    <location>
        <begin position="139"/>
        <end position="167"/>
    </location>
</feature>
<sequence>MPSFRARYLAVSAMLTAVTLIIGTVEHLLPPILPALPFVRLGFSNLAIAFIVIAFDRRAAVVAALLKSLLVPLFVGNPIMILYSLPATLSSLGVTILLIKGRVLLPLVGAVSAVVHNVVQLLVAAWMTASTLVFYYFPYLLLIGIASGLLTGSVLWLLIRFFPILLLRADRSVKKKTDDSACKPDDQSS</sequence>
<feature type="transmembrane region" description="Helical" evidence="1">
    <location>
        <begin position="59"/>
        <end position="75"/>
    </location>
</feature>
<feature type="transmembrane region" description="Helical" evidence="1">
    <location>
        <begin position="7"/>
        <end position="25"/>
    </location>
</feature>
<protein>
    <submittedName>
        <fullName evidence="2">Gx transporter family protein</fullName>
    </submittedName>
</protein>
<proteinExistence type="predicted"/>
<evidence type="ECO:0000256" key="1">
    <source>
        <dbReference type="SAM" id="Phobius"/>
    </source>
</evidence>
<dbReference type="Gene3D" id="1.10.1760.20">
    <property type="match status" value="1"/>
</dbReference>
<evidence type="ECO:0000313" key="3">
    <source>
        <dbReference type="Proteomes" id="UP000886891"/>
    </source>
</evidence>
<comment type="caution">
    <text evidence="2">The sequence shown here is derived from an EMBL/GenBank/DDBJ whole genome shotgun (WGS) entry which is preliminary data.</text>
</comment>
<keyword evidence="1" id="KW-0472">Membrane</keyword>
<dbReference type="AlphaFoldDB" id="A0A9D1NDY9"/>
<dbReference type="Pfam" id="PF07456">
    <property type="entry name" value="Hpre_diP_synt_I"/>
    <property type="match status" value="1"/>
</dbReference>